<protein>
    <submittedName>
        <fullName evidence="1">Uncharacterized protein</fullName>
    </submittedName>
</protein>
<gene>
    <name evidence="1" type="ORF">WG66_19274</name>
</gene>
<dbReference type="AlphaFoldDB" id="A0A0W0EVP5"/>
<dbReference type="EMBL" id="LATX01002502">
    <property type="protein sequence ID" value="KTB28134.1"/>
    <property type="molecule type" value="Genomic_DNA"/>
</dbReference>
<sequence>MSFTNSSHTAFTGENTFNHVQGNQVNINLNASQAVVKRAKYDQFRQVIHGDMIVLKEIHSKEISDWEWEWKYGKVTGKHKARRTTCTVQVYPDRQSKFTVVMYEGEDAECIWEKEFEKFSRSRNPLAAQLFGINRSDIPMLIFHDELIPCAHFFNKESVWMDVYIVHLRTNMRCSQHNLWMNTTSGVLFMGPDGPSAPGLWSDAVESIVVPNTV</sequence>
<name>A0A0W0EVP5_MONRR</name>
<evidence type="ECO:0000313" key="2">
    <source>
        <dbReference type="Proteomes" id="UP000054988"/>
    </source>
</evidence>
<reference evidence="1 2" key="1">
    <citation type="submission" date="2015-12" db="EMBL/GenBank/DDBJ databases">
        <title>Draft genome sequence of Moniliophthora roreri, the causal agent of frosty pod rot of cacao.</title>
        <authorList>
            <person name="Aime M.C."/>
            <person name="Diaz-Valderrama J.R."/>
            <person name="Kijpornyongpan T."/>
            <person name="Phillips-Mora W."/>
        </authorList>
    </citation>
    <scope>NUCLEOTIDE SEQUENCE [LARGE SCALE GENOMIC DNA]</scope>
    <source>
        <strain evidence="1 2">MCA 2952</strain>
    </source>
</reference>
<evidence type="ECO:0000313" key="1">
    <source>
        <dbReference type="EMBL" id="KTB28134.1"/>
    </source>
</evidence>
<comment type="caution">
    <text evidence="1">The sequence shown here is derived from an EMBL/GenBank/DDBJ whole genome shotgun (WGS) entry which is preliminary data.</text>
</comment>
<organism evidence="1 2">
    <name type="scientific">Moniliophthora roreri</name>
    <name type="common">Frosty pod rot fungus</name>
    <name type="synonym">Monilia roreri</name>
    <dbReference type="NCBI Taxonomy" id="221103"/>
    <lineage>
        <taxon>Eukaryota</taxon>
        <taxon>Fungi</taxon>
        <taxon>Dikarya</taxon>
        <taxon>Basidiomycota</taxon>
        <taxon>Agaricomycotina</taxon>
        <taxon>Agaricomycetes</taxon>
        <taxon>Agaricomycetidae</taxon>
        <taxon>Agaricales</taxon>
        <taxon>Marasmiineae</taxon>
        <taxon>Marasmiaceae</taxon>
        <taxon>Moniliophthora</taxon>
    </lineage>
</organism>
<accession>A0A0W0EVP5</accession>
<proteinExistence type="predicted"/>
<dbReference type="Proteomes" id="UP000054988">
    <property type="component" value="Unassembled WGS sequence"/>
</dbReference>